<evidence type="ECO:0000256" key="1">
    <source>
        <dbReference type="SAM" id="MobiDB-lite"/>
    </source>
</evidence>
<evidence type="ECO:0000313" key="2">
    <source>
        <dbReference type="EMBL" id="JAC65733.1"/>
    </source>
</evidence>
<dbReference type="AlphaFoldDB" id="A0A061R192"/>
<sequence length="58" mass="6049">MNATCAVTSGSALPSSTRRSLKRSASLHRSSCNPGLARRLFSVRAVDDKSTAPEAGSQ</sequence>
<dbReference type="EMBL" id="GBEZ01020983">
    <property type="protein sequence ID" value="JAC65733.1"/>
    <property type="molecule type" value="Transcribed_RNA"/>
</dbReference>
<feature type="non-terminal residue" evidence="2">
    <location>
        <position position="58"/>
    </location>
</feature>
<gene>
    <name evidence="2" type="ORF">TSPGSL018_15382</name>
</gene>
<reference evidence="2" key="1">
    <citation type="submission" date="2014-05" db="EMBL/GenBank/DDBJ databases">
        <title>The transcriptome of the halophilic microalga Tetraselmis sp. GSL018 isolated from the Great Salt Lake, Utah.</title>
        <authorList>
            <person name="Jinkerson R.E."/>
            <person name="D'Adamo S."/>
            <person name="Posewitz M.C."/>
        </authorList>
    </citation>
    <scope>NUCLEOTIDE SEQUENCE</scope>
    <source>
        <strain evidence="2">GSL018</strain>
    </source>
</reference>
<organism evidence="2">
    <name type="scientific">Tetraselmis sp. GSL018</name>
    <dbReference type="NCBI Taxonomy" id="582737"/>
    <lineage>
        <taxon>Eukaryota</taxon>
        <taxon>Viridiplantae</taxon>
        <taxon>Chlorophyta</taxon>
        <taxon>core chlorophytes</taxon>
        <taxon>Chlorodendrophyceae</taxon>
        <taxon>Chlorodendrales</taxon>
        <taxon>Chlorodendraceae</taxon>
        <taxon>Tetraselmis</taxon>
    </lineage>
</organism>
<protein>
    <submittedName>
        <fullName evidence="2">Uncharacterized protein</fullName>
    </submittedName>
</protein>
<feature type="region of interest" description="Disordered" evidence="1">
    <location>
        <begin position="1"/>
        <end position="31"/>
    </location>
</feature>
<name>A0A061R192_9CHLO</name>
<feature type="compositionally biased region" description="Polar residues" evidence="1">
    <location>
        <begin position="1"/>
        <end position="18"/>
    </location>
</feature>
<proteinExistence type="predicted"/>
<accession>A0A061R192</accession>